<protein>
    <recommendedName>
        <fullName evidence="1">DUF7455 domain-containing protein</fullName>
    </recommendedName>
</protein>
<proteinExistence type="predicted"/>
<name>A0A6J5N3J8_9CAUD</name>
<dbReference type="EMBL" id="LR796586">
    <property type="protein sequence ID" value="CAB4153288.1"/>
    <property type="molecule type" value="Genomic_DNA"/>
</dbReference>
<evidence type="ECO:0000259" key="1">
    <source>
        <dbReference type="Pfam" id="PF24254"/>
    </source>
</evidence>
<organism evidence="2">
    <name type="scientific">uncultured Caudovirales phage</name>
    <dbReference type="NCBI Taxonomy" id="2100421"/>
    <lineage>
        <taxon>Viruses</taxon>
        <taxon>Duplodnaviria</taxon>
        <taxon>Heunggongvirae</taxon>
        <taxon>Uroviricota</taxon>
        <taxon>Caudoviricetes</taxon>
        <taxon>Peduoviridae</taxon>
        <taxon>Maltschvirus</taxon>
        <taxon>Maltschvirus maltsch</taxon>
    </lineage>
</organism>
<dbReference type="Pfam" id="PF24254">
    <property type="entry name" value="DUF7455"/>
    <property type="match status" value="1"/>
</dbReference>
<gene>
    <name evidence="2" type="ORF">UFOVP621_65</name>
</gene>
<evidence type="ECO:0000313" key="2">
    <source>
        <dbReference type="EMBL" id="CAB4153288.1"/>
    </source>
</evidence>
<dbReference type="InterPro" id="IPR055878">
    <property type="entry name" value="DUF7455"/>
</dbReference>
<accession>A0A6J5N3J8</accession>
<feature type="domain" description="DUF7455" evidence="1">
    <location>
        <begin position="11"/>
        <end position="45"/>
    </location>
</feature>
<sequence length="53" mass="6207">MTEISKVDTFERCDSCSARAQYEVSFSSGMLYFCGHHFKQNEKAFKYKLVSRD</sequence>
<reference evidence="2" key="1">
    <citation type="submission" date="2020-04" db="EMBL/GenBank/DDBJ databases">
        <authorList>
            <person name="Chiriac C."/>
            <person name="Salcher M."/>
            <person name="Ghai R."/>
            <person name="Kavagutti S V."/>
        </authorList>
    </citation>
    <scope>NUCLEOTIDE SEQUENCE</scope>
</reference>